<dbReference type="Pfam" id="PF08659">
    <property type="entry name" value="KR"/>
    <property type="match status" value="1"/>
</dbReference>
<evidence type="ECO:0000256" key="8">
    <source>
        <dbReference type="ARBA" id="ARBA00029443"/>
    </source>
</evidence>
<dbReference type="InterPro" id="IPR016036">
    <property type="entry name" value="Malonyl_transacylase_ACP-bd"/>
</dbReference>
<dbReference type="GO" id="GO:0004315">
    <property type="term" value="F:3-oxoacyl-[acyl-carrier-protein] synthase activity"/>
    <property type="evidence" value="ECO:0007669"/>
    <property type="project" value="InterPro"/>
</dbReference>
<dbReference type="GO" id="GO:0008168">
    <property type="term" value="F:methyltransferase activity"/>
    <property type="evidence" value="ECO:0007669"/>
    <property type="project" value="UniProtKB-KW"/>
</dbReference>
<dbReference type="CDD" id="cd19532">
    <property type="entry name" value="C_PKS-NRPS"/>
    <property type="match status" value="1"/>
</dbReference>
<dbReference type="CDD" id="cd02440">
    <property type="entry name" value="AdoMet_MTases"/>
    <property type="match status" value="1"/>
</dbReference>
<dbReference type="InterPro" id="IPR014031">
    <property type="entry name" value="Ketoacyl_synth_C"/>
</dbReference>
<dbReference type="PANTHER" id="PTHR43775:SF20">
    <property type="entry name" value="HYBRID PKS-NRPS SYNTHETASE APDA"/>
    <property type="match status" value="1"/>
</dbReference>
<dbReference type="InterPro" id="IPR032821">
    <property type="entry name" value="PKS_assoc"/>
</dbReference>
<keyword evidence="2" id="KW-0597">Phosphoprotein</keyword>
<dbReference type="InterPro" id="IPR016035">
    <property type="entry name" value="Acyl_Trfase/lysoPLipase"/>
</dbReference>
<dbReference type="Pfam" id="PF00668">
    <property type="entry name" value="Condensation"/>
    <property type="match status" value="1"/>
</dbReference>
<keyword evidence="3" id="KW-0436">Ligase</keyword>
<protein>
    <submittedName>
        <fullName evidence="14">Polyketide synthetase</fullName>
    </submittedName>
</protein>
<dbReference type="InterPro" id="IPR045851">
    <property type="entry name" value="AMP-bd_C_sf"/>
</dbReference>
<dbReference type="InterPro" id="IPR023213">
    <property type="entry name" value="CAT-like_dom_sf"/>
</dbReference>
<keyword evidence="15" id="KW-1185">Reference proteome</keyword>
<dbReference type="Pfam" id="PF14765">
    <property type="entry name" value="PS-DH"/>
    <property type="match status" value="1"/>
</dbReference>
<dbReference type="Pfam" id="PF21089">
    <property type="entry name" value="PKS_DH_N"/>
    <property type="match status" value="1"/>
</dbReference>
<keyword evidence="5" id="KW-0808">Transferase</keyword>
<reference evidence="15" key="1">
    <citation type="journal article" date="2018" name="Proc. Natl. Acad. Sci. U.S.A.">
        <title>Linking secondary metabolites to gene clusters through genome sequencing of six diverse Aspergillus species.</title>
        <authorList>
            <person name="Kaerboelling I."/>
            <person name="Vesth T.C."/>
            <person name="Frisvad J.C."/>
            <person name="Nybo J.L."/>
            <person name="Theobald S."/>
            <person name="Kuo A."/>
            <person name="Bowyer P."/>
            <person name="Matsuda Y."/>
            <person name="Mondo S."/>
            <person name="Lyhne E.K."/>
            <person name="Kogle M.E."/>
            <person name="Clum A."/>
            <person name="Lipzen A."/>
            <person name="Salamov A."/>
            <person name="Ngan C.Y."/>
            <person name="Daum C."/>
            <person name="Chiniquy J."/>
            <person name="Barry K."/>
            <person name="LaButti K."/>
            <person name="Haridas S."/>
            <person name="Simmons B.A."/>
            <person name="Magnuson J.K."/>
            <person name="Mortensen U.H."/>
            <person name="Larsen T.O."/>
            <person name="Grigoriev I.V."/>
            <person name="Baker S.E."/>
            <person name="Andersen M.R."/>
        </authorList>
    </citation>
    <scope>NUCLEOTIDE SEQUENCE [LARGE SCALE GENOMIC DNA]</scope>
    <source>
        <strain evidence="15">IBT 16806</strain>
    </source>
</reference>
<dbReference type="InterPro" id="IPR036291">
    <property type="entry name" value="NAD(P)-bd_dom_sf"/>
</dbReference>
<feature type="region of interest" description="Disordered" evidence="10">
    <location>
        <begin position="2444"/>
        <end position="2471"/>
    </location>
</feature>
<evidence type="ECO:0000256" key="9">
    <source>
        <dbReference type="PROSITE-ProRule" id="PRU01363"/>
    </source>
</evidence>
<feature type="domain" description="Ketosynthase family 3 (KS3)" evidence="12">
    <location>
        <begin position="2"/>
        <end position="436"/>
    </location>
</feature>
<evidence type="ECO:0000256" key="10">
    <source>
        <dbReference type="SAM" id="MobiDB-lite"/>
    </source>
</evidence>
<keyword evidence="7" id="KW-0511">Multifunctional enzyme</keyword>
<dbReference type="VEuPathDB" id="FungiDB:P174DRAFT_454988"/>
<dbReference type="Gene3D" id="3.30.559.10">
    <property type="entry name" value="Chloramphenicol acetyltransferase-like domain"/>
    <property type="match status" value="1"/>
</dbReference>
<dbReference type="Pfam" id="PF07993">
    <property type="entry name" value="NAD_binding_4"/>
    <property type="match status" value="1"/>
</dbReference>
<dbReference type="SMART" id="SM00823">
    <property type="entry name" value="PKS_PP"/>
    <property type="match status" value="2"/>
</dbReference>
<dbReference type="InterPro" id="IPR042104">
    <property type="entry name" value="PKS_dehydratase_sf"/>
</dbReference>
<dbReference type="GO" id="GO:0006633">
    <property type="term" value="P:fatty acid biosynthetic process"/>
    <property type="evidence" value="ECO:0007669"/>
    <property type="project" value="InterPro"/>
</dbReference>
<dbReference type="Pfam" id="PF08242">
    <property type="entry name" value="Methyltransf_12"/>
    <property type="match status" value="1"/>
</dbReference>
<dbReference type="InterPro" id="IPR014030">
    <property type="entry name" value="Ketoacyl_synth_N"/>
</dbReference>
<dbReference type="SUPFAM" id="SSF53335">
    <property type="entry name" value="S-adenosyl-L-methionine-dependent methyltransferases"/>
    <property type="match status" value="1"/>
</dbReference>
<dbReference type="GO" id="GO:0004312">
    <property type="term" value="F:fatty acid synthase activity"/>
    <property type="evidence" value="ECO:0007669"/>
    <property type="project" value="TreeGrafter"/>
</dbReference>
<dbReference type="InterPro" id="IPR049551">
    <property type="entry name" value="PKS_DH_C"/>
</dbReference>
<evidence type="ECO:0000259" key="11">
    <source>
        <dbReference type="PROSITE" id="PS50075"/>
    </source>
</evidence>
<evidence type="ECO:0000256" key="3">
    <source>
        <dbReference type="ARBA" id="ARBA00022598"/>
    </source>
</evidence>
<accession>A0A2I1BVH7</accession>
<evidence type="ECO:0000256" key="4">
    <source>
        <dbReference type="ARBA" id="ARBA00022603"/>
    </source>
</evidence>
<dbReference type="SUPFAM" id="SSF53901">
    <property type="entry name" value="Thiolase-like"/>
    <property type="match status" value="1"/>
</dbReference>
<dbReference type="SUPFAM" id="SSF47336">
    <property type="entry name" value="ACP-like"/>
    <property type="match status" value="2"/>
</dbReference>
<comment type="similarity">
    <text evidence="8">In the C-terminal section; belongs to the NRP synthetase family.</text>
</comment>
<dbReference type="GeneID" id="36536606"/>
<dbReference type="OrthoDB" id="329835at2759"/>
<dbReference type="InterPro" id="IPR020841">
    <property type="entry name" value="PKS_Beta-ketoAc_synthase_dom"/>
</dbReference>
<dbReference type="InterPro" id="IPR013968">
    <property type="entry name" value="PKS_KR"/>
</dbReference>
<dbReference type="PROSITE" id="PS50075">
    <property type="entry name" value="CARRIER"/>
    <property type="match status" value="1"/>
</dbReference>
<dbReference type="InterPro" id="IPR009081">
    <property type="entry name" value="PP-bd_ACP"/>
</dbReference>
<dbReference type="Pfam" id="PF00109">
    <property type="entry name" value="ketoacyl-synt"/>
    <property type="match status" value="1"/>
</dbReference>
<dbReference type="InterPro" id="IPR036736">
    <property type="entry name" value="ACP-like_sf"/>
</dbReference>
<dbReference type="Gene3D" id="3.40.366.10">
    <property type="entry name" value="Malonyl-Coenzyme A Acyl Carrier Protein, domain 2"/>
    <property type="match status" value="1"/>
</dbReference>
<organism evidence="14 15">
    <name type="scientific">Aspergillus novofumigatus (strain IBT 16806)</name>
    <dbReference type="NCBI Taxonomy" id="1392255"/>
    <lineage>
        <taxon>Eukaryota</taxon>
        <taxon>Fungi</taxon>
        <taxon>Dikarya</taxon>
        <taxon>Ascomycota</taxon>
        <taxon>Pezizomycotina</taxon>
        <taxon>Eurotiomycetes</taxon>
        <taxon>Eurotiomycetidae</taxon>
        <taxon>Eurotiales</taxon>
        <taxon>Aspergillaceae</taxon>
        <taxon>Aspergillus</taxon>
        <taxon>Aspergillus subgen. Fumigati</taxon>
    </lineage>
</organism>
<dbReference type="InterPro" id="IPR014043">
    <property type="entry name" value="Acyl_transferase_dom"/>
</dbReference>
<feature type="domain" description="Carrier" evidence="11">
    <location>
        <begin position="3511"/>
        <end position="3587"/>
    </location>
</feature>
<dbReference type="Gene3D" id="1.10.1200.10">
    <property type="entry name" value="ACP-like"/>
    <property type="match status" value="1"/>
</dbReference>
<dbReference type="InterPro" id="IPR057326">
    <property type="entry name" value="KR_dom"/>
</dbReference>
<dbReference type="InterPro" id="IPR029063">
    <property type="entry name" value="SAM-dependent_MTases_sf"/>
</dbReference>
<dbReference type="GO" id="GO:0032259">
    <property type="term" value="P:methylation"/>
    <property type="evidence" value="ECO:0007669"/>
    <property type="project" value="UniProtKB-KW"/>
</dbReference>
<dbReference type="InterPro" id="IPR000873">
    <property type="entry name" value="AMP-dep_synth/lig_dom"/>
</dbReference>
<dbReference type="CDD" id="cd05930">
    <property type="entry name" value="A_NRPS"/>
    <property type="match status" value="1"/>
</dbReference>
<dbReference type="GO" id="GO:0016874">
    <property type="term" value="F:ligase activity"/>
    <property type="evidence" value="ECO:0007669"/>
    <property type="project" value="UniProtKB-KW"/>
</dbReference>
<keyword evidence="4" id="KW-0489">Methyltransferase</keyword>
<dbReference type="InterPro" id="IPR016039">
    <property type="entry name" value="Thiolase-like"/>
</dbReference>
<dbReference type="CDD" id="cd00833">
    <property type="entry name" value="PKS"/>
    <property type="match status" value="1"/>
</dbReference>
<keyword evidence="6" id="KW-0677">Repeat</keyword>
<evidence type="ECO:0000259" key="13">
    <source>
        <dbReference type="PROSITE" id="PS52019"/>
    </source>
</evidence>
<dbReference type="InterPro" id="IPR020807">
    <property type="entry name" value="PKS_DH"/>
</dbReference>
<dbReference type="InterPro" id="IPR018201">
    <property type="entry name" value="Ketoacyl_synth_AS"/>
</dbReference>
<dbReference type="SMART" id="SM00826">
    <property type="entry name" value="PKS_DH"/>
    <property type="match status" value="1"/>
</dbReference>
<dbReference type="EMBL" id="MSZS01000010">
    <property type="protein sequence ID" value="PKX89311.1"/>
    <property type="molecule type" value="Genomic_DNA"/>
</dbReference>
<dbReference type="InterPro" id="IPR049900">
    <property type="entry name" value="PKS_mFAS_DH"/>
</dbReference>
<dbReference type="InterPro" id="IPR001227">
    <property type="entry name" value="Ac_transferase_dom_sf"/>
</dbReference>
<dbReference type="PANTHER" id="PTHR43775">
    <property type="entry name" value="FATTY ACID SYNTHASE"/>
    <property type="match status" value="1"/>
</dbReference>
<comment type="caution">
    <text evidence="14">The sequence shown here is derived from an EMBL/GenBank/DDBJ whole genome shotgun (WGS) entry which is preliminary data.</text>
</comment>
<dbReference type="Gene3D" id="3.30.559.30">
    <property type="entry name" value="Nonribosomal peptide synthetase, condensation domain"/>
    <property type="match status" value="1"/>
</dbReference>
<comment type="caution">
    <text evidence="9">Lacks conserved residue(s) required for the propagation of feature annotation.</text>
</comment>
<evidence type="ECO:0000259" key="12">
    <source>
        <dbReference type="PROSITE" id="PS52004"/>
    </source>
</evidence>
<dbReference type="Pfam" id="PF00501">
    <property type="entry name" value="AMP-binding"/>
    <property type="match status" value="1"/>
</dbReference>
<dbReference type="InterPro" id="IPR013217">
    <property type="entry name" value="Methyltransf_12"/>
</dbReference>
<dbReference type="Pfam" id="PF02801">
    <property type="entry name" value="Ketoacyl-synt_C"/>
    <property type="match status" value="1"/>
</dbReference>
<dbReference type="OMA" id="TEISACT"/>
<dbReference type="Pfam" id="PF00550">
    <property type="entry name" value="PP-binding"/>
    <property type="match status" value="1"/>
</dbReference>
<dbReference type="Gene3D" id="3.30.300.30">
    <property type="match status" value="1"/>
</dbReference>
<dbReference type="PROSITE" id="PS00455">
    <property type="entry name" value="AMP_BINDING"/>
    <property type="match status" value="1"/>
</dbReference>
<dbReference type="PROSITE" id="PS00606">
    <property type="entry name" value="KS3_1"/>
    <property type="match status" value="1"/>
</dbReference>
<dbReference type="SMART" id="SM00822">
    <property type="entry name" value="PKS_KR"/>
    <property type="match status" value="1"/>
</dbReference>
<dbReference type="InterPro" id="IPR042099">
    <property type="entry name" value="ANL_N_sf"/>
</dbReference>
<evidence type="ECO:0000256" key="1">
    <source>
        <dbReference type="ARBA" id="ARBA00022450"/>
    </source>
</evidence>
<dbReference type="RefSeq" id="XP_024677906.1">
    <property type="nucleotide sequence ID" value="XM_024829280.1"/>
</dbReference>
<dbReference type="Gene3D" id="3.10.129.110">
    <property type="entry name" value="Polyketide synthase dehydratase"/>
    <property type="match status" value="1"/>
</dbReference>
<dbReference type="Proteomes" id="UP000234474">
    <property type="component" value="Unassembled WGS sequence"/>
</dbReference>
<dbReference type="InterPro" id="IPR013120">
    <property type="entry name" value="FAR_NAD-bd"/>
</dbReference>
<evidence type="ECO:0000313" key="14">
    <source>
        <dbReference type="EMBL" id="PKX89311.1"/>
    </source>
</evidence>
<dbReference type="SMART" id="SM00825">
    <property type="entry name" value="PKS_KS"/>
    <property type="match status" value="1"/>
</dbReference>
<dbReference type="SUPFAM" id="SSF52151">
    <property type="entry name" value="FabD/lysophospholipase-like"/>
    <property type="match status" value="1"/>
</dbReference>
<gene>
    <name evidence="14" type="ORF">P174DRAFT_454988</name>
</gene>
<dbReference type="STRING" id="1392255.A0A2I1BVH7"/>
<evidence type="ECO:0000256" key="6">
    <source>
        <dbReference type="ARBA" id="ARBA00022737"/>
    </source>
</evidence>
<evidence type="ECO:0000256" key="2">
    <source>
        <dbReference type="ARBA" id="ARBA00022553"/>
    </source>
</evidence>
<feature type="region of interest" description="C-terminal hotdog fold" evidence="9">
    <location>
        <begin position="1090"/>
        <end position="1241"/>
    </location>
</feature>
<dbReference type="InterPro" id="IPR020806">
    <property type="entry name" value="PKS_PP-bd"/>
</dbReference>
<dbReference type="InterPro" id="IPR050091">
    <property type="entry name" value="PKS_NRPS_Biosynth_Enz"/>
</dbReference>
<dbReference type="InterPro" id="IPR049552">
    <property type="entry name" value="PKS_DH_N"/>
</dbReference>
<dbReference type="Pfam" id="PF00698">
    <property type="entry name" value="Acyl_transf_1"/>
    <property type="match status" value="1"/>
</dbReference>
<feature type="region of interest" description="N-terminal hotdog fold" evidence="9">
    <location>
        <begin position="938"/>
        <end position="1075"/>
    </location>
</feature>
<proteinExistence type="inferred from homology"/>
<evidence type="ECO:0000256" key="5">
    <source>
        <dbReference type="ARBA" id="ARBA00022679"/>
    </source>
</evidence>
<dbReference type="Gene3D" id="3.40.50.150">
    <property type="entry name" value="Vaccinia Virus protein VP39"/>
    <property type="match status" value="1"/>
</dbReference>
<dbReference type="SUPFAM" id="SSF55048">
    <property type="entry name" value="Probable ACP-binding domain of malonyl-CoA ACP transacylase"/>
    <property type="match status" value="1"/>
</dbReference>
<feature type="compositionally biased region" description="Low complexity" evidence="10">
    <location>
        <begin position="2450"/>
        <end position="2459"/>
    </location>
</feature>
<dbReference type="InterPro" id="IPR001242">
    <property type="entry name" value="Condensation_dom"/>
</dbReference>
<keyword evidence="1" id="KW-0596">Phosphopantetheine</keyword>
<dbReference type="Gene3D" id="3.40.50.12780">
    <property type="entry name" value="N-terminal domain of ligase-like"/>
    <property type="match status" value="1"/>
</dbReference>
<dbReference type="GO" id="GO:0031177">
    <property type="term" value="F:phosphopantetheine binding"/>
    <property type="evidence" value="ECO:0007669"/>
    <property type="project" value="InterPro"/>
</dbReference>
<dbReference type="Gene3D" id="3.40.50.720">
    <property type="entry name" value="NAD(P)-binding Rossmann-like Domain"/>
    <property type="match status" value="2"/>
</dbReference>
<dbReference type="PROSITE" id="PS52004">
    <property type="entry name" value="KS3_2"/>
    <property type="match status" value="1"/>
</dbReference>
<dbReference type="FunFam" id="3.40.47.10:FF:000019">
    <property type="entry name" value="Polyketide synthase type I"/>
    <property type="match status" value="1"/>
</dbReference>
<dbReference type="PROSITE" id="PS52019">
    <property type="entry name" value="PKS_MFAS_DH"/>
    <property type="match status" value="1"/>
</dbReference>
<dbReference type="SUPFAM" id="SSF52777">
    <property type="entry name" value="CoA-dependent acyltransferases"/>
    <property type="match status" value="2"/>
</dbReference>
<evidence type="ECO:0000313" key="15">
    <source>
        <dbReference type="Proteomes" id="UP000234474"/>
    </source>
</evidence>
<dbReference type="GO" id="GO:0009403">
    <property type="term" value="P:toxin biosynthetic process"/>
    <property type="evidence" value="ECO:0007669"/>
    <property type="project" value="UniProtKB-ARBA"/>
</dbReference>
<sequence length="3940" mass="431287">MKEPIAIVGTACRLPGGAISPSRLWELLQDPRDVLSKCKPDQLNITNFYHPNGDHHGCTDVPNQSYLLEGNIRHFDASFFNISPAEADGMDPQQRILLETTYEAMEAAGYTLDQLRGSPTAVFVGVMTSDYHDIQTRDLDTIGRWHATGTAPSILSNRISYFFDLKGPSMTINTACSSSLVALHQAVQSLRIGEATVAIVAGVNLLLDAGTYVSESKLHMLSPTSRCRMWDADADGYARGEGCASVILKPLSRALADGDDIECIIRGTGVNCDGRSAGITMPNPEAQAALIKRVYEDCDLDPVRDRCQYFECHGTGTPAGDPVEAEAIQRTFFPEGTSFPTEEKLYVGSIKTTVGHLEGCAGLAGLLKAVLSIKHRTIAPNMHFAKLNPNILPFYDHLEVPTQAGPWPSVASGDSLRASINSFGFGGTNAHAVIESFPSPTPPNHVPGPSGDVVVGPLVFSAITQKSLLLNVKNAASFIKTNPSLDINDLAWTLSTKRSALPLKISFTGSTREELLGCMDGTVQAVEASPDIDFGIRTCRSTNEAGRILGVFTGQGAQWASMGVDLIQSCQTFYESIHRCEQALAGLPDRPSWSLVDELRADKRSSKLSDAALSQPLTTAIEIAVHDLLNAAGVHLDIVVGHSSGEIAAAYAAGILSLDDAMKIAYYRGMHAKPATSSQQSGGMIAVSISYDDARAFCAQPSFSQRLVVAASNAPTSVTLSGDLDAIYEAKRAFEQKGTFARILKVDVAYHSHHMRPSAEAYLASLEACKIQLRQPETDCMWVSSVTGAAVCLDDDTIPSLAGRYWVENMLQPVLFSQAIQQAVNRVSFDIGIEVGPHPALKGPVLETIKLAIGSDIPYLSILKRGVPDVNAASSAMGCLWQHLGPGAVNLGGYHRAFGSRTPRLLKDLPGYAWDYGMEYGRESRVSRRYLQQGMRPHPLLGRRAPDDSDLEMRWRNILHLQELPWLQGLKYKGQVQFSSSCYLLLAFEAALSAAGGQSVALVEIEDLSIKQSVTLEEDGPGFECITSLRVVHENHQRIRKQCVEADFACYGCPVDGASLDRLCTSRVILHFGPPSVNELPGKPPNRRDLVPVEVETMYGVFQRLGLNYNGPFREIDALRRTQDYATASACWSDEAPLAEYIWHAATFEIASQVLLAAFASPLSDILRTGYLPVGVRRVALNPHLSPQSVPKDARFYLHATVTASCASHIEGNVSFYNADGHSLFQIEGLTLNTIEKPSPANDRRPFSHVVWEPDAFFCPVPLDACLGEEITELMAVLERTALFYCQRTLDEIDISEASGFDSHQRLLYDEILRVVDAVESHQHPSANPGWLDDTKDTILDLYHRFPRQPELDALHAVSKSLPAILRREADQVKLLTEHEILGRAYHEGAIFAPMHKTLCKIIKRIHHKHPHMNIFEIGSASKASTTLGVLNVIGGAYASYCFTDKSKELVEQAAYKMRDFSENMAFRVVDVEKNLANQDCETGKYDLVIAAHGLHATNDLSEVLHNIRTLLKPGGYLVLLAATGFLTGPGLSLEEWDKCLRSAGLSGVDGVIHHLPDATKSCLSVLVSQASDDTVMMLREPAMLMKLVPISKPVLIIGGNTLSVSRLVQQIERALAASSITAQVVESLTCLDAVHLQEAISVIVAIELDRPMLSESDILIKSPSIQELFQKSRDVLWLTAGRLSGQNNMPGTGGILFSEYTRANVQLLDVADVSLLNPKVVVDAFLRLSWSQNGKFTKENILWTHESQVHYDGKILRIPRLVFDHQRNQRYNAGRRRITREVYLDEALVELKVASSGGSDTLMLNQAPTYSPAEGILSVNIRYSISILFSGGQQYLLWLSDRHDDQPNLMGISGQGCSLIQVKPDDAALIDEEVTPDLLRRIASYIVARTLAISTPSNGTVLFHEPHIDLAAAIQTSAYWQGRRFYFTTSRSTHAGGAGIQLHPRMTRCDLEKALPSDVSSFCDLFSASEGRLGATLSDKYRRIKLKLDVFERHLASFNPRELILEAYTDAKHRFQEPGGSPRVISIGELSESRSSICAYPTVVEWTQSEKIIIRCPPLDCSILFSPHETYLMVEMVSPLGLSITQWMAQHGARVIVLAGRSRPRPNSAWLEEMSALGASVELVEMDVLHRRSVTSACAEISRVLPTISGVCYGAMGLSSEIMNNMANDDTEEMLNANIKGASNLDAVFSKPTLRFFILLSTLDTVVGEPTRPNARAASSFMSGLVHQRRIRGLAASMLYIGMAIDIGPASRRKREEIALMAESGYAPLTQTDIQHAFAEAILASDPGCSEDPEIIVGLKPFKRFVNNEKHPGPNLEPLLSHFIVHDGAPPQPQRQQQDIPSSLSLRQQIQDVSSQDEAFEILLQRFSTKVESMLRLHASKLDIDIPLLDLGCDSVLGLEIRSWFLAEIEIDLPAISALHGTVAELCKDAVSIFWEKNSRERLREETENMSTSTTESTLGLGDNSSSSDPAMASIATLSASPPITPSVELSAGSKPAVPVARQFQRVEHVSPSQLEMWLSGLYMEDATQNNVVLSYRVRGTFQPARFERALTQAVARHESMRTAFFADPASGDLLQAVLEQPLPFFEHVTTSDPALVSQEFSSAASRKWDLEHGETFRATVVSVSPDQHTVIFSYHHIIMDGVSWAVFLRDVSSFYESATPRSDPSQYIEYAVLQNRAIREGSFVRELDYWKQELLPLPDVMPLLPMARVKSRSPTDNFTAHATSREIGKDLADRIRKSSQTLRGTAFHFYLATMQVLFARLLNIEQMCIGMSDANRTNDQFRETVGYFVNILPLRLCVGADDRFAQVFQRTSQKVLSALSYSAVPSSAVLDSLTVPRTATHTPLFQVAINYRVDEITRMSVADFELEYDRSVMGNAPYDVSFHITPRASGTCILEIICRDYLYTQDAAESLLSLYVKLIEQFSFDSSLPVHECTTSLYSPAQENHDNCLSIRRGPRFSHSWPVTLPGRFQMMVEMFGENLAIVDQAGQYSYAQLAAHTSRIANVLRSRGVGDKSYVAVLCEPSFQAVASLLAILHIGAIYVPLDLSIPAARHAAMIEASEAGVIICSPFTFEKAQELARTTPGMVVVDAVEEARSTDAPIEHRGTGAEPSILLYTSGSTGRPKGVILQQAGLINYLAAKADELSLDNTITVLQQSSLGFDMGLAQTLNAIMNGGKLIIVPQLSRGDPVELAKLIRKEKVSFTLATPSEYLVILQHGGEYLRDYGLWRHACLGGEPFTDRLKQEFAQLGARCPIVQDSYGVTEISACTTFQTMTASQLENTYSVGRTIPNTSIYILNKEGNPVDIGSPGEICIGGVGVALGYLNPDQAQLKKFVDDPFALQEDISRGWTRMYRTGDRGRLLDNGSLILLGRMDGDTEIKLRGLRIDLEDVASTLVNSASDLLSSAVVCVKGKGDEAVLVAYVALVPGRMATDEELQHLAGSLPLPQYMCPAFVVRLDYMPRNPNGKIDRKAIEALPLPCASTSTSISTIFSSQVNKRDGTSTGGPSSVPRLLTLDEGEVKLLWQSILPGSPSVYPHSDFFMLGGNSLSLVKLQAAIRTSIGVAVTLRELYAGSTLASMASLIGTRKAENPSAAINWLQETAVPDSVLHATTADMPQLSRKAGYEILLTGSTGFLGATLLQALLDIPAVLRVHCIAVEKGQETLLPNDDRVPVYHGSLLDPNLGLSPAEIDNLQTRIHVIIHAGSNGHCLNRYSSLRAPNLFSTHFLATFALRSGIPLHYVSSGRVILLSGRTSLGPISVSASYPPVDGSEGLTATKWASEVFLERLLQQVQGSSAIPVYIHRPCTVIGENAPQHDALNSLLRYSRSLGATPQLNNMDGYLDFQQVEVVAEKMASRIMTSLDVSAPIGSVTFFHYSSNVKVPVKSFKEYMEKVHNQPFGELALSDWSVRAIELGIEPLIPSFLEAVAENEEIMLFPYLGE</sequence>
<dbReference type="InterPro" id="IPR020845">
    <property type="entry name" value="AMP-binding_CS"/>
</dbReference>
<dbReference type="SUPFAM" id="SSF56801">
    <property type="entry name" value="Acetyl-CoA synthetase-like"/>
    <property type="match status" value="1"/>
</dbReference>
<dbReference type="Pfam" id="PF16197">
    <property type="entry name" value="KAsynt_C_assoc"/>
    <property type="match status" value="1"/>
</dbReference>
<name>A0A2I1BVH7_ASPN1</name>
<dbReference type="Gene3D" id="3.40.47.10">
    <property type="match status" value="1"/>
</dbReference>
<dbReference type="SMART" id="SM00827">
    <property type="entry name" value="PKS_AT"/>
    <property type="match status" value="1"/>
</dbReference>
<dbReference type="SUPFAM" id="SSF51735">
    <property type="entry name" value="NAD(P)-binding Rossmann-fold domains"/>
    <property type="match status" value="2"/>
</dbReference>
<feature type="domain" description="PKS/mFAS DH" evidence="13">
    <location>
        <begin position="938"/>
        <end position="1241"/>
    </location>
</feature>
<evidence type="ECO:0000256" key="7">
    <source>
        <dbReference type="ARBA" id="ARBA00023268"/>
    </source>
</evidence>